<name>A0ABQ9I3H0_9NEOP</name>
<proteinExistence type="predicted"/>
<reference evidence="1 2" key="1">
    <citation type="submission" date="2023-02" db="EMBL/GenBank/DDBJ databases">
        <title>LHISI_Scaffold_Assembly.</title>
        <authorList>
            <person name="Stuart O.P."/>
            <person name="Cleave R."/>
            <person name="Magrath M.J.L."/>
            <person name="Mikheyev A.S."/>
        </authorList>
    </citation>
    <scope>NUCLEOTIDE SEQUENCE [LARGE SCALE GENOMIC DNA]</scope>
    <source>
        <strain evidence="1">Daus_M_001</strain>
        <tissue evidence="1">Leg muscle</tissue>
    </source>
</reference>
<keyword evidence="2" id="KW-1185">Reference proteome</keyword>
<evidence type="ECO:0000313" key="1">
    <source>
        <dbReference type="EMBL" id="KAJ8891181.1"/>
    </source>
</evidence>
<protein>
    <submittedName>
        <fullName evidence="1">Uncharacterized protein</fullName>
    </submittedName>
</protein>
<gene>
    <name evidence="1" type="ORF">PR048_010696</name>
</gene>
<dbReference type="Proteomes" id="UP001159363">
    <property type="component" value="Chromosome 3"/>
</dbReference>
<comment type="caution">
    <text evidence="1">The sequence shown here is derived from an EMBL/GenBank/DDBJ whole genome shotgun (WGS) entry which is preliminary data.</text>
</comment>
<dbReference type="EMBL" id="JARBHB010000003">
    <property type="protein sequence ID" value="KAJ8891181.1"/>
    <property type="molecule type" value="Genomic_DNA"/>
</dbReference>
<evidence type="ECO:0000313" key="2">
    <source>
        <dbReference type="Proteomes" id="UP001159363"/>
    </source>
</evidence>
<sequence>MHLLKFQKDLKHDLCNDQNPDSPSVVHMGSCGLHIMNNAFKTAAKGSCTVPSSNIQCFQRCSCTCPESSEDLVKSEKKFLEEGVNDTHVTSAFILQYVATDIEPFLIEFQSDSSVAPIVYRIGKCYININDYCGKLVQDIDLNKKENLLFSNNIHVGYDTRAALRTRMFGYAPDVCSKLLETAPLKYKLCKGVTFCDPGVIAKSANLYLKHIQMALEFIDREFRRLCSKPNVVESVREYSCKQEHLLSFLDSGSFLSIKSALLRICQRPVYGGGHVARHVYKNDPEHEMLESCMEKLSSRTKRRVSDRRLKELSAKRRKLIQDSQKKAEAVDKEMCVLGHVQK</sequence>
<organism evidence="1 2">
    <name type="scientific">Dryococelus australis</name>
    <dbReference type="NCBI Taxonomy" id="614101"/>
    <lineage>
        <taxon>Eukaryota</taxon>
        <taxon>Metazoa</taxon>
        <taxon>Ecdysozoa</taxon>
        <taxon>Arthropoda</taxon>
        <taxon>Hexapoda</taxon>
        <taxon>Insecta</taxon>
        <taxon>Pterygota</taxon>
        <taxon>Neoptera</taxon>
        <taxon>Polyneoptera</taxon>
        <taxon>Phasmatodea</taxon>
        <taxon>Verophasmatodea</taxon>
        <taxon>Anareolatae</taxon>
        <taxon>Phasmatidae</taxon>
        <taxon>Eurycanthinae</taxon>
        <taxon>Dryococelus</taxon>
    </lineage>
</organism>
<accession>A0ABQ9I3H0</accession>